<organism evidence="2 3">
    <name type="scientific">Salmonella phage GSW6</name>
    <dbReference type="NCBI Taxonomy" id="3025422"/>
    <lineage>
        <taxon>Viruses</taxon>
        <taxon>Duplodnaviria</taxon>
        <taxon>Heunggongvirae</taxon>
        <taxon>Uroviricota</taxon>
        <taxon>Caudoviricetes</taxon>
        <taxon>Demerecviridae</taxon>
        <taxon>Markadamsvirinae</taxon>
        <taxon>Epseptimavirus</taxon>
        <taxon>Epseptimavirus GSW6</taxon>
    </lineage>
</organism>
<keyword evidence="1" id="KW-0812">Transmembrane</keyword>
<keyword evidence="3" id="KW-1185">Reference proteome</keyword>
<evidence type="ECO:0000313" key="3">
    <source>
        <dbReference type="Proteomes" id="UP001217333"/>
    </source>
</evidence>
<dbReference type="Proteomes" id="UP001217333">
    <property type="component" value="Segment"/>
</dbReference>
<proteinExistence type="predicted"/>
<dbReference type="EMBL" id="OQ362005">
    <property type="protein sequence ID" value="WCX68700.1"/>
    <property type="molecule type" value="Genomic_DNA"/>
</dbReference>
<accession>A0AAE9YHW3</accession>
<evidence type="ECO:0000256" key="1">
    <source>
        <dbReference type="SAM" id="Phobius"/>
    </source>
</evidence>
<reference evidence="2" key="1">
    <citation type="submission" date="2023-01" db="EMBL/GenBank/DDBJ databases">
        <authorList>
            <person name="Bringhurst R.M."/>
            <person name="Homer T.E."/>
        </authorList>
    </citation>
    <scope>NUCLEOTIDE SEQUENCE</scope>
</reference>
<keyword evidence="1" id="KW-0472">Membrane</keyword>
<name>A0AAE9YHW3_9CAUD</name>
<sequence length="31" mass="3355">MSITTAFYIMAGVIAFACLLPVFVTLFLGDE</sequence>
<feature type="transmembrane region" description="Helical" evidence="1">
    <location>
        <begin position="6"/>
        <end position="28"/>
    </location>
</feature>
<evidence type="ECO:0000313" key="2">
    <source>
        <dbReference type="EMBL" id="WCX68700.1"/>
    </source>
</evidence>
<protein>
    <submittedName>
        <fullName evidence="2">Uncharacterized protein</fullName>
    </submittedName>
</protein>
<dbReference type="RefSeq" id="YP_012772447.1">
    <property type="nucleotide sequence ID" value="NC_111398.1"/>
</dbReference>
<keyword evidence="1" id="KW-1133">Transmembrane helix</keyword>